<dbReference type="PANTHER" id="PTHR21310">
    <property type="entry name" value="AMINOGLYCOSIDE PHOSPHOTRANSFERASE-RELATED-RELATED"/>
    <property type="match status" value="1"/>
</dbReference>
<gene>
    <name evidence="2" type="ORF">SAMN05421854_103660</name>
</gene>
<dbReference type="GO" id="GO:0016301">
    <property type="term" value="F:kinase activity"/>
    <property type="evidence" value="ECO:0007669"/>
    <property type="project" value="UniProtKB-KW"/>
</dbReference>
<keyword evidence="2" id="KW-0808">Transferase</keyword>
<dbReference type="Pfam" id="PF01636">
    <property type="entry name" value="APH"/>
    <property type="match status" value="1"/>
</dbReference>
<dbReference type="AlphaFoldDB" id="A0A1I5LQW6"/>
<name>A0A1I5LQW6_9PSEU</name>
<organism evidence="2 3">
    <name type="scientific">Amycolatopsis rubida</name>
    <dbReference type="NCBI Taxonomy" id="112413"/>
    <lineage>
        <taxon>Bacteria</taxon>
        <taxon>Bacillati</taxon>
        <taxon>Actinomycetota</taxon>
        <taxon>Actinomycetes</taxon>
        <taxon>Pseudonocardiales</taxon>
        <taxon>Pseudonocardiaceae</taxon>
        <taxon>Amycolatopsis</taxon>
    </lineage>
</organism>
<reference evidence="2 3" key="1">
    <citation type="submission" date="2016-10" db="EMBL/GenBank/DDBJ databases">
        <authorList>
            <person name="de Groot N.N."/>
        </authorList>
    </citation>
    <scope>NUCLEOTIDE SEQUENCE [LARGE SCALE GENOMIC DNA]</scope>
    <source>
        <strain evidence="2 3">DSM 44637</strain>
    </source>
</reference>
<dbReference type="PANTHER" id="PTHR21310:SF15">
    <property type="entry name" value="AMINOGLYCOSIDE PHOSPHOTRANSFERASE DOMAIN-CONTAINING PROTEIN"/>
    <property type="match status" value="1"/>
</dbReference>
<dbReference type="OrthoDB" id="5490445at2"/>
<protein>
    <submittedName>
        <fullName evidence="2">Fructosamine-3-kinase</fullName>
    </submittedName>
</protein>
<sequence>MIAEVLAAAGVRQAEWSSLPGATFNTAYRVRPPGLVVKVSPPPDAPALTYERGLLRTEALFCETAAAAVPVPRVVHTDFSGRLVDGDVLVMTELPGDSWAARRVPPAERPALRTELGGLVARLHRITGAGFGYPRKLSPSWRAAFTAMLDAVLADAERFAAALPAPLDHIRTTLMARTGVLSEVRTPVLVHFDLWPGNILLGDSGITGFVDGERAFWGDPLADLVSTALFGDVERDAGFVRGYREAGGELVFDDAARVRLALYRSYLYLIMLVETVPRGGGAPATIQLAAAHLRRALTFLGRSS</sequence>
<evidence type="ECO:0000313" key="2">
    <source>
        <dbReference type="EMBL" id="SFO99161.1"/>
    </source>
</evidence>
<evidence type="ECO:0000313" key="3">
    <source>
        <dbReference type="Proteomes" id="UP000199137"/>
    </source>
</evidence>
<keyword evidence="2" id="KW-0418">Kinase</keyword>
<proteinExistence type="predicted"/>
<dbReference type="InterPro" id="IPR051678">
    <property type="entry name" value="AGP_Transferase"/>
</dbReference>
<accession>A0A1I5LQW6</accession>
<dbReference type="EMBL" id="FOWC01000003">
    <property type="protein sequence ID" value="SFO99161.1"/>
    <property type="molecule type" value="Genomic_DNA"/>
</dbReference>
<dbReference type="Gene3D" id="3.90.1200.10">
    <property type="match status" value="1"/>
</dbReference>
<dbReference type="STRING" id="112413.SAMN05421854_103660"/>
<dbReference type="Proteomes" id="UP000199137">
    <property type="component" value="Unassembled WGS sequence"/>
</dbReference>
<dbReference type="InterPro" id="IPR011009">
    <property type="entry name" value="Kinase-like_dom_sf"/>
</dbReference>
<feature type="domain" description="Aminoglycoside phosphotransferase" evidence="1">
    <location>
        <begin position="25"/>
        <end position="258"/>
    </location>
</feature>
<dbReference type="SUPFAM" id="SSF56112">
    <property type="entry name" value="Protein kinase-like (PK-like)"/>
    <property type="match status" value="1"/>
</dbReference>
<dbReference type="InterPro" id="IPR002575">
    <property type="entry name" value="Aminoglycoside_PTrfase"/>
</dbReference>
<evidence type="ECO:0000259" key="1">
    <source>
        <dbReference type="Pfam" id="PF01636"/>
    </source>
</evidence>
<dbReference type="RefSeq" id="WP_093573818.1">
    <property type="nucleotide sequence ID" value="NZ_FOWC01000003.1"/>
</dbReference>